<evidence type="ECO:0000256" key="2">
    <source>
        <dbReference type="SAM" id="MobiDB-lite"/>
    </source>
</evidence>
<dbReference type="PROSITE" id="PS50297">
    <property type="entry name" value="ANK_REP_REGION"/>
    <property type="match status" value="1"/>
</dbReference>
<evidence type="ECO:0000313" key="3">
    <source>
        <dbReference type="EMBL" id="CAE7481191.1"/>
    </source>
</evidence>
<dbReference type="SUPFAM" id="SSF48403">
    <property type="entry name" value="Ankyrin repeat"/>
    <property type="match status" value="1"/>
</dbReference>
<evidence type="ECO:0000313" key="4">
    <source>
        <dbReference type="Proteomes" id="UP000604046"/>
    </source>
</evidence>
<feature type="repeat" description="ANK" evidence="1">
    <location>
        <begin position="98"/>
        <end position="130"/>
    </location>
</feature>
<proteinExistence type="predicted"/>
<evidence type="ECO:0000256" key="1">
    <source>
        <dbReference type="PROSITE-ProRule" id="PRU00023"/>
    </source>
</evidence>
<dbReference type="AlphaFoldDB" id="A0A812SIG1"/>
<reference evidence="3" key="1">
    <citation type="submission" date="2021-02" db="EMBL/GenBank/DDBJ databases">
        <authorList>
            <person name="Dougan E. K."/>
            <person name="Rhodes N."/>
            <person name="Thang M."/>
            <person name="Chan C."/>
        </authorList>
    </citation>
    <scope>NUCLEOTIDE SEQUENCE</scope>
</reference>
<dbReference type="Proteomes" id="UP000604046">
    <property type="component" value="Unassembled WGS sequence"/>
</dbReference>
<dbReference type="EMBL" id="CAJNDS010002451">
    <property type="protein sequence ID" value="CAE7481191.1"/>
    <property type="molecule type" value="Genomic_DNA"/>
</dbReference>
<gene>
    <name evidence="3" type="primary">HR</name>
    <name evidence="3" type="ORF">SNAT2548_LOCUS27016</name>
</gene>
<dbReference type="OrthoDB" id="539213at2759"/>
<dbReference type="PROSITE" id="PS50088">
    <property type="entry name" value="ANK_REPEAT"/>
    <property type="match status" value="1"/>
</dbReference>
<protein>
    <submittedName>
        <fullName evidence="3">HR protein</fullName>
    </submittedName>
</protein>
<dbReference type="InterPro" id="IPR002110">
    <property type="entry name" value="Ankyrin_rpt"/>
</dbReference>
<name>A0A812SIG1_9DINO</name>
<sequence>MMALSAILPGQIQTESRSSKASYGSSSTLDPQAGHSLHEVLDLATVRNTEDEDEAQTPAFRRRDRRHLRELRLKDFLKANGFRDVSDPRQGGCFSFKERLWPLHVAARLGDHEMVQILLAAGADTSQKTSKGRTALEIAEGSGNWTTVDVLRFNTKVMTASQFSKYFILSKNSLCCPECPPPKAASGSGLSKSVAWN</sequence>
<feature type="region of interest" description="Disordered" evidence="2">
    <location>
        <begin position="1"/>
        <end position="34"/>
    </location>
</feature>
<accession>A0A812SIG1</accession>
<dbReference type="InterPro" id="IPR036770">
    <property type="entry name" value="Ankyrin_rpt-contain_sf"/>
</dbReference>
<keyword evidence="4" id="KW-1185">Reference proteome</keyword>
<dbReference type="Gene3D" id="1.25.40.20">
    <property type="entry name" value="Ankyrin repeat-containing domain"/>
    <property type="match status" value="1"/>
</dbReference>
<keyword evidence="1" id="KW-0040">ANK repeat</keyword>
<dbReference type="Pfam" id="PF12796">
    <property type="entry name" value="Ank_2"/>
    <property type="match status" value="1"/>
</dbReference>
<organism evidence="3 4">
    <name type="scientific">Symbiodinium natans</name>
    <dbReference type="NCBI Taxonomy" id="878477"/>
    <lineage>
        <taxon>Eukaryota</taxon>
        <taxon>Sar</taxon>
        <taxon>Alveolata</taxon>
        <taxon>Dinophyceae</taxon>
        <taxon>Suessiales</taxon>
        <taxon>Symbiodiniaceae</taxon>
        <taxon>Symbiodinium</taxon>
    </lineage>
</organism>
<comment type="caution">
    <text evidence="3">The sequence shown here is derived from an EMBL/GenBank/DDBJ whole genome shotgun (WGS) entry which is preliminary data.</text>
</comment>